<reference evidence="4 5" key="1">
    <citation type="submission" date="2024-02" db="EMBL/GenBank/DDBJ databases">
        <title>De novo assembly and annotation of 12 fungi associated with fruit tree decline syndrome in Ontario, Canada.</title>
        <authorList>
            <person name="Sulman M."/>
            <person name="Ellouze W."/>
            <person name="Ilyukhin E."/>
        </authorList>
    </citation>
    <scope>NUCLEOTIDE SEQUENCE [LARGE SCALE GENOMIC DNA]</scope>
    <source>
        <strain evidence="4 5">M11/M66-122</strain>
    </source>
</reference>
<name>A0AAN9USK9_9PEZI</name>
<evidence type="ECO:0000256" key="2">
    <source>
        <dbReference type="ARBA" id="ARBA00022857"/>
    </source>
</evidence>
<comment type="similarity">
    <text evidence="1">Belongs to the short-chain dehydrogenases/reductases (SDR) family.</text>
</comment>
<sequence>MATPAGDSASKLGAGNLFSVNGLVAVVTGGGTGESRDTNMASAMGIGLMITKALVANGASKVYIIGRRLPVLEEAAQAIGSPAVVPLRCDVASKLDLEVAAARIQSEVGYVNLLVCNSGISGPLGIKPKPETSLDEFVDANLAVDFDEYTKTFAVNTSAVWYTTMSFLKLLEVPRETNTEM</sequence>
<dbReference type="InterPro" id="IPR052178">
    <property type="entry name" value="Sec_Metab_Biosynth_SDR"/>
</dbReference>
<dbReference type="Pfam" id="PF00106">
    <property type="entry name" value="adh_short"/>
    <property type="match status" value="1"/>
</dbReference>
<proteinExistence type="inferred from homology"/>
<protein>
    <submittedName>
        <fullName evidence="4">Uncharacterized protein</fullName>
    </submittedName>
</protein>
<dbReference type="InterPro" id="IPR036291">
    <property type="entry name" value="NAD(P)-bd_dom_sf"/>
</dbReference>
<keyword evidence="5" id="KW-1185">Reference proteome</keyword>
<dbReference type="SUPFAM" id="SSF51735">
    <property type="entry name" value="NAD(P)-binding Rossmann-fold domains"/>
    <property type="match status" value="1"/>
</dbReference>
<dbReference type="Proteomes" id="UP001320420">
    <property type="component" value="Unassembled WGS sequence"/>
</dbReference>
<evidence type="ECO:0000313" key="4">
    <source>
        <dbReference type="EMBL" id="KAK7753191.1"/>
    </source>
</evidence>
<dbReference type="GO" id="GO:0016491">
    <property type="term" value="F:oxidoreductase activity"/>
    <property type="evidence" value="ECO:0007669"/>
    <property type="project" value="UniProtKB-KW"/>
</dbReference>
<dbReference type="PANTHER" id="PTHR43618:SF18">
    <property type="entry name" value="SHORT CHAIN DEHYDROGENASE_REDUCTASE FAMILY (AFU_ORTHOLOGUE AFUA_5G12480)"/>
    <property type="match status" value="1"/>
</dbReference>
<dbReference type="EMBL" id="JAKJXP020000031">
    <property type="protein sequence ID" value="KAK7753191.1"/>
    <property type="molecule type" value="Genomic_DNA"/>
</dbReference>
<keyword evidence="2" id="KW-0521">NADP</keyword>
<evidence type="ECO:0000256" key="3">
    <source>
        <dbReference type="ARBA" id="ARBA00023002"/>
    </source>
</evidence>
<dbReference type="InterPro" id="IPR002347">
    <property type="entry name" value="SDR_fam"/>
</dbReference>
<gene>
    <name evidence="4" type="ORF">SLS62_004924</name>
</gene>
<evidence type="ECO:0000313" key="5">
    <source>
        <dbReference type="Proteomes" id="UP001320420"/>
    </source>
</evidence>
<organism evidence="4 5">
    <name type="scientific">Diatrype stigma</name>
    <dbReference type="NCBI Taxonomy" id="117547"/>
    <lineage>
        <taxon>Eukaryota</taxon>
        <taxon>Fungi</taxon>
        <taxon>Dikarya</taxon>
        <taxon>Ascomycota</taxon>
        <taxon>Pezizomycotina</taxon>
        <taxon>Sordariomycetes</taxon>
        <taxon>Xylariomycetidae</taxon>
        <taxon>Xylariales</taxon>
        <taxon>Diatrypaceae</taxon>
        <taxon>Diatrype</taxon>
    </lineage>
</organism>
<dbReference type="PANTHER" id="PTHR43618">
    <property type="entry name" value="7-ALPHA-HYDROXYSTEROID DEHYDROGENASE"/>
    <property type="match status" value="1"/>
</dbReference>
<comment type="caution">
    <text evidence="4">The sequence shown here is derived from an EMBL/GenBank/DDBJ whole genome shotgun (WGS) entry which is preliminary data.</text>
</comment>
<dbReference type="CDD" id="cd05233">
    <property type="entry name" value="SDR_c"/>
    <property type="match status" value="1"/>
</dbReference>
<dbReference type="AlphaFoldDB" id="A0AAN9USK9"/>
<evidence type="ECO:0000256" key="1">
    <source>
        <dbReference type="ARBA" id="ARBA00006484"/>
    </source>
</evidence>
<accession>A0AAN9USK9</accession>
<keyword evidence="3" id="KW-0560">Oxidoreductase</keyword>
<dbReference type="Gene3D" id="3.40.50.720">
    <property type="entry name" value="NAD(P)-binding Rossmann-like Domain"/>
    <property type="match status" value="1"/>
</dbReference>